<evidence type="ECO:0000256" key="4">
    <source>
        <dbReference type="SAM" id="MobiDB-lite"/>
    </source>
</evidence>
<feature type="region of interest" description="Disordered" evidence="4">
    <location>
        <begin position="420"/>
        <end position="439"/>
    </location>
</feature>
<feature type="compositionally biased region" description="Low complexity" evidence="4">
    <location>
        <begin position="210"/>
        <end position="232"/>
    </location>
</feature>
<comment type="subcellular location">
    <subcellularLocation>
        <location evidence="1">Nucleus</location>
    </subcellularLocation>
</comment>
<keyword evidence="3" id="KW-0539">Nucleus</keyword>
<name>A0AA40C5P8_9PEZI</name>
<evidence type="ECO:0000256" key="2">
    <source>
        <dbReference type="ARBA" id="ARBA00011353"/>
    </source>
</evidence>
<evidence type="ECO:0000256" key="3">
    <source>
        <dbReference type="ARBA" id="ARBA00023242"/>
    </source>
</evidence>
<feature type="compositionally biased region" description="Acidic residues" evidence="4">
    <location>
        <begin position="1"/>
        <end position="11"/>
    </location>
</feature>
<dbReference type="Pfam" id="PF00385">
    <property type="entry name" value="Chromo"/>
    <property type="match status" value="1"/>
</dbReference>
<gene>
    <name evidence="6" type="ORF">B0T14DRAFT_389119</name>
</gene>
<evidence type="ECO:0000313" key="6">
    <source>
        <dbReference type="EMBL" id="KAK0626107.1"/>
    </source>
</evidence>
<feature type="region of interest" description="Disordered" evidence="4">
    <location>
        <begin position="1"/>
        <end position="24"/>
    </location>
</feature>
<accession>A0AA40C5P8</accession>
<dbReference type="SUPFAM" id="SSF54160">
    <property type="entry name" value="Chromo domain-like"/>
    <property type="match status" value="1"/>
</dbReference>
<dbReference type="GO" id="GO:0006338">
    <property type="term" value="P:chromatin remodeling"/>
    <property type="evidence" value="ECO:0007669"/>
    <property type="project" value="UniProtKB-ARBA"/>
</dbReference>
<organism evidence="6 7">
    <name type="scientific">Immersiella caudata</name>
    <dbReference type="NCBI Taxonomy" id="314043"/>
    <lineage>
        <taxon>Eukaryota</taxon>
        <taxon>Fungi</taxon>
        <taxon>Dikarya</taxon>
        <taxon>Ascomycota</taxon>
        <taxon>Pezizomycotina</taxon>
        <taxon>Sordariomycetes</taxon>
        <taxon>Sordariomycetidae</taxon>
        <taxon>Sordariales</taxon>
        <taxon>Lasiosphaeriaceae</taxon>
        <taxon>Immersiella</taxon>
    </lineage>
</organism>
<dbReference type="InterPro" id="IPR023779">
    <property type="entry name" value="Chromodomain_CS"/>
</dbReference>
<evidence type="ECO:0000259" key="5">
    <source>
        <dbReference type="PROSITE" id="PS50013"/>
    </source>
</evidence>
<evidence type="ECO:0000313" key="7">
    <source>
        <dbReference type="Proteomes" id="UP001175000"/>
    </source>
</evidence>
<dbReference type="PROSITE" id="PS50013">
    <property type="entry name" value="CHROMO_2"/>
    <property type="match status" value="1"/>
</dbReference>
<feature type="compositionally biased region" description="Basic and acidic residues" evidence="4">
    <location>
        <begin position="77"/>
        <end position="105"/>
    </location>
</feature>
<feature type="compositionally biased region" description="Polar residues" evidence="4">
    <location>
        <begin position="245"/>
        <end position="258"/>
    </location>
</feature>
<comment type="caution">
    <text evidence="6">The sequence shown here is derived from an EMBL/GenBank/DDBJ whole genome shotgun (WGS) entry which is preliminary data.</text>
</comment>
<dbReference type="InterPro" id="IPR000953">
    <property type="entry name" value="Chromo/chromo_shadow_dom"/>
</dbReference>
<feature type="compositionally biased region" description="Basic and acidic residues" evidence="4">
    <location>
        <begin position="301"/>
        <end position="322"/>
    </location>
</feature>
<reference evidence="6" key="1">
    <citation type="submission" date="2023-06" db="EMBL/GenBank/DDBJ databases">
        <title>Genome-scale phylogeny and comparative genomics of the fungal order Sordariales.</title>
        <authorList>
            <consortium name="Lawrence Berkeley National Laboratory"/>
            <person name="Hensen N."/>
            <person name="Bonometti L."/>
            <person name="Westerberg I."/>
            <person name="Brannstrom I.O."/>
            <person name="Guillou S."/>
            <person name="Cros-Aarteil S."/>
            <person name="Calhoun S."/>
            <person name="Haridas S."/>
            <person name="Kuo A."/>
            <person name="Mondo S."/>
            <person name="Pangilinan J."/>
            <person name="Riley R."/>
            <person name="Labutti K."/>
            <person name="Andreopoulos B."/>
            <person name="Lipzen A."/>
            <person name="Chen C."/>
            <person name="Yanf M."/>
            <person name="Daum C."/>
            <person name="Ng V."/>
            <person name="Clum A."/>
            <person name="Steindorff A."/>
            <person name="Ohm R."/>
            <person name="Martin F."/>
            <person name="Silar P."/>
            <person name="Natvig D."/>
            <person name="Lalanne C."/>
            <person name="Gautier V."/>
            <person name="Ament-Velasquez S.L."/>
            <person name="Kruys A."/>
            <person name="Hutchinson M.I."/>
            <person name="Powell A.J."/>
            <person name="Barry K."/>
            <person name="Miller A.N."/>
            <person name="Grigoriev I.V."/>
            <person name="Debuchy R."/>
            <person name="Gladieux P."/>
            <person name="Thoren M.H."/>
            <person name="Johannesson H."/>
        </authorList>
    </citation>
    <scope>NUCLEOTIDE SEQUENCE</scope>
    <source>
        <strain evidence="6">CBS 606.72</strain>
    </source>
</reference>
<sequence>SGAAAESDDDSISLTSTIDVPADPDQEFEVEDILGEQYNGDGDLCLLVKWAGFGLHECSWEPIENINEDLMEVWEKKKTKHSEADLSSERAAVEAAQTKENEKKADRHRRRNAKRKKKGLPLTPPFPEPESSSSESEASEDEFVAEVIPLTAAKVRPQREQKSASPAKASTSATKTTAAKPPQAAVPKAQPQPQAQPRRTSVAKSATRTEAVPSSSSAPVSSSRAPAERPSATGYQGTARKLSDKPTSANLPTVSLPISKTAPGKMKAKKAGNIFVTGQKRKQRGSLRDIQVDPTKASTSKQHDKWSTRRKLELASRAKEDLPPDPNALVLIDLSAVAKRTSSLNSNKEAQRVSPTTVLSPQAQVASPTEILSPPDPKTLPEPKVAPEARIVPEPRPAGALKNPNAGGPSIKRKKSVRFVGDDDQPPLAGATDPMDIDTPMAAGGRIRLRSPPRPEPMVRSPSPIQSPPLIQAPLASSGPIQSSVKGLALNNRKLTTVVFDGLPADPTLEWVRQFMAETDLNFKFSCLAQTVQVQLQLLLHTRLAAGTIDPSVNGSDVEKLAEFLKSTLLGLYFAHPHFNLLVYPAKCDEWRFELLGQGPENSAALRYFIFSSQVDCMRALAPLPDTIPAPSSGRAEAETVLPPETTTRVVSSREVVFKRFFNFEYRRLLPYTARRKPTTPDVFFLVFPESKAQVLATLYNWLRDCNPNCQIFLSCQTGAWKAFRATVDREPGVVILHDILTPSFRRFPNLGRYLVEKKDEYWCFVEPHRPQPFPTISLVDDPSPLSHMQLSRIFSLRTAILLTPSFMLSQPQELDKFLKWFVRKDKGGFNYRLVTAWNFHEHLAELAKEKSTARRDFFLSDTTPDEIINLNVELRGLSSGDCDARFAAAQTALDLHHQRLEKAGLFDAEEENSRLVYADRCIDPNDEQSLVNWFGWWSSLRTDQFRKFYVVGSGDILKTQPRRGERTIRMPRYSRATINDPDTVLEAFQLSIRESLEPAVAQPQEVLNAQMSARNNGDQEPNQTGPWRFRSDLIPSDDFRHLEDAIKRTVSSVGKDLRWQMYNYPVSWDSLDTADHFGDYNASRFKRFQDWLQYPWDFCCQRASKFNTYVGFFYTVTADCDPESLSSIPKDIKQVPRHPWIGIYRVANPVTRPPRDCELIIWDAHARQRCPGSGQPSYDDLLFMQRRWIDYLREKGPIKNHGTTVKRVWLGGFDINQKVESPYAMDTTLRQLEHLLSDLKETLPLPAKILVREGFREVRLQGETPRRTSVSRSADDVEEDVAMDIDTPSGDETDEDEDTRIIFHPPRGANVVPGQRTKCINKLYEEARLTRGRSRDREPVTMDYKFVPTARWYNDQLEEGRGFQFINVEPWEDICKDLQV</sequence>
<protein>
    <recommendedName>
        <fullName evidence="5">Chromo domain-containing protein</fullName>
    </recommendedName>
</protein>
<dbReference type="InterPro" id="IPR016197">
    <property type="entry name" value="Chromo-like_dom_sf"/>
</dbReference>
<feature type="non-terminal residue" evidence="6">
    <location>
        <position position="1381"/>
    </location>
</feature>
<comment type="subunit">
    <text evidence="2">Component of the NuA4 histone acetyltransferase complex.</text>
</comment>
<keyword evidence="7" id="KW-1185">Reference proteome</keyword>
<feature type="region of interest" description="Disordered" evidence="4">
    <location>
        <begin position="77"/>
        <end position="326"/>
    </location>
</feature>
<feature type="non-terminal residue" evidence="6">
    <location>
        <position position="1"/>
    </location>
</feature>
<dbReference type="GO" id="GO:0005634">
    <property type="term" value="C:nucleus"/>
    <property type="evidence" value="ECO:0007669"/>
    <property type="project" value="UniProtKB-SubCell"/>
</dbReference>
<dbReference type="Proteomes" id="UP001175000">
    <property type="component" value="Unassembled WGS sequence"/>
</dbReference>
<dbReference type="Gene3D" id="2.40.50.40">
    <property type="match status" value="1"/>
</dbReference>
<dbReference type="InterPro" id="IPR023780">
    <property type="entry name" value="Chromo_domain"/>
</dbReference>
<feature type="compositionally biased region" description="Low complexity" evidence="4">
    <location>
        <begin position="163"/>
        <end position="200"/>
    </location>
</feature>
<dbReference type="SMART" id="SM00298">
    <property type="entry name" value="CHROMO"/>
    <property type="match status" value="1"/>
</dbReference>
<feature type="compositionally biased region" description="Polar residues" evidence="4">
    <location>
        <begin position="342"/>
        <end position="367"/>
    </location>
</feature>
<proteinExistence type="predicted"/>
<feature type="compositionally biased region" description="Basic residues" evidence="4">
    <location>
        <begin position="106"/>
        <end position="119"/>
    </location>
</feature>
<dbReference type="EMBL" id="JAULSU010000002">
    <property type="protein sequence ID" value="KAK0626107.1"/>
    <property type="molecule type" value="Genomic_DNA"/>
</dbReference>
<feature type="region of interest" description="Disordered" evidence="4">
    <location>
        <begin position="342"/>
        <end position="382"/>
    </location>
</feature>
<dbReference type="PROSITE" id="PS00598">
    <property type="entry name" value="CHROMO_1"/>
    <property type="match status" value="1"/>
</dbReference>
<evidence type="ECO:0000256" key="1">
    <source>
        <dbReference type="ARBA" id="ARBA00004123"/>
    </source>
</evidence>
<feature type="domain" description="Chromo" evidence="5">
    <location>
        <begin position="28"/>
        <end position="66"/>
    </location>
</feature>